<dbReference type="PROSITE" id="PS50878">
    <property type="entry name" value="RT_POL"/>
    <property type="match status" value="1"/>
</dbReference>
<dbReference type="Pfam" id="PF00078">
    <property type="entry name" value="RVT_1"/>
    <property type="match status" value="1"/>
</dbReference>
<evidence type="ECO:0000259" key="2">
    <source>
        <dbReference type="PROSITE" id="PS50878"/>
    </source>
</evidence>
<dbReference type="PANTHER" id="PTHR34047:SF8">
    <property type="entry name" value="PROTEIN YKFC"/>
    <property type="match status" value="1"/>
</dbReference>
<keyword evidence="3" id="KW-0695">RNA-directed DNA polymerase</keyword>
<evidence type="ECO:0000313" key="3">
    <source>
        <dbReference type="EMBL" id="EGH22817.1"/>
    </source>
</evidence>
<accession>A0A656GAZ4</accession>
<dbReference type="InterPro" id="IPR043502">
    <property type="entry name" value="DNA/RNA_pol_sf"/>
</dbReference>
<proteinExistence type="inferred from homology"/>
<dbReference type="GO" id="GO:0003964">
    <property type="term" value="F:RNA-directed DNA polymerase activity"/>
    <property type="evidence" value="ECO:0007669"/>
    <property type="project" value="UniProtKB-KW"/>
</dbReference>
<dbReference type="Proteomes" id="UP000003465">
    <property type="component" value="Unassembled WGS sequence"/>
</dbReference>
<feature type="domain" description="Reverse transcriptase" evidence="2">
    <location>
        <begin position="50"/>
        <end position="296"/>
    </location>
</feature>
<organism evidence="3 4">
    <name type="scientific">Pseudomonas amygdali pv. mori str. 301020</name>
    <dbReference type="NCBI Taxonomy" id="629261"/>
    <lineage>
        <taxon>Bacteria</taxon>
        <taxon>Pseudomonadati</taxon>
        <taxon>Pseudomonadota</taxon>
        <taxon>Gammaproteobacteria</taxon>
        <taxon>Pseudomonadales</taxon>
        <taxon>Pseudomonadaceae</taxon>
        <taxon>Pseudomonas</taxon>
        <taxon>Pseudomonas amygdali</taxon>
    </lineage>
</organism>
<dbReference type="InterPro" id="IPR051083">
    <property type="entry name" value="GrpII_Intron_Splice-Mob/Def"/>
</dbReference>
<evidence type="ECO:0000313" key="4">
    <source>
        <dbReference type="Proteomes" id="UP000003465"/>
    </source>
</evidence>
<evidence type="ECO:0000256" key="1">
    <source>
        <dbReference type="ARBA" id="ARBA00034120"/>
    </source>
</evidence>
<comment type="caution">
    <text evidence="3">The sequence shown here is derived from an EMBL/GenBank/DDBJ whole genome shotgun (WGS) entry which is preliminary data.</text>
</comment>
<dbReference type="PANTHER" id="PTHR34047">
    <property type="entry name" value="NUCLEAR INTRON MATURASE 1, MITOCHONDRIAL-RELATED"/>
    <property type="match status" value="1"/>
</dbReference>
<dbReference type="AlphaFoldDB" id="A0A656GAZ4"/>
<sequence length="464" mass="51510">MASSLYRRIYSGDSLYSAWRKVKESAFTSSSETIRNEAKVFESQLPKSLSDIQRALSKKIFAFQKQTGVAKTKANGNSRPIVLSPIPNRIVQRALLDALQSRIKFVKEALATPTSYGGIQNKRVAMAVTDAKEAISKGAAFHIRSDIAEFFTKIDKARVVKLVAPYIKCPDTLALLKAAITTDLANIDVLRRQGLDEIFPLGVEGVAQGSPLSPLIANLYLHDFDKAMNDGDVICLRYIDDFLILGKDMGCVDRAFSKAQKELKKLSLEAYRPSATSNKASRGLTAKGFDFLGCFVSAGLVQPSTATRERFKKRIKSDLDASIRMMKFSVEAEDISPKGSYSGALQNIDRVILGWGKAFSFCSNGQWIKSLDDYITSALAQYEVEKTNLFEKTSSNVQRTMLGVRLLATVTLRAEKLSENFWPFAVPAREADNCRKQMFIRASFVMMGISPTSLRSSIFKKFVR</sequence>
<gene>
    <name evidence="3" type="ORF">PSYMO_15546</name>
</gene>
<name>A0A656GAZ4_PSEA0</name>
<dbReference type="CDD" id="cd01651">
    <property type="entry name" value="RT_G2_intron"/>
    <property type="match status" value="1"/>
</dbReference>
<dbReference type="EMBL" id="AEAG01000603">
    <property type="protein sequence ID" value="EGH22817.1"/>
    <property type="molecule type" value="Genomic_DNA"/>
</dbReference>
<keyword evidence="3" id="KW-0808">Transferase</keyword>
<keyword evidence="3" id="KW-0548">Nucleotidyltransferase</keyword>
<protein>
    <submittedName>
        <fullName evidence="3">Prophage PSPPH06, putative reverse transcriptase/maturase</fullName>
    </submittedName>
</protein>
<dbReference type="SUPFAM" id="SSF56672">
    <property type="entry name" value="DNA/RNA polymerases"/>
    <property type="match status" value="1"/>
</dbReference>
<reference evidence="3 4" key="1">
    <citation type="journal article" date="2011" name="PLoS Pathog.">
        <title>Dynamic evolution of pathogenicity revealed by sequencing and comparative genomics of 19 Pseudomonas syringae isolates.</title>
        <authorList>
            <person name="Baltrus D.A."/>
            <person name="Nishimura M.T."/>
            <person name="Romanchuk A."/>
            <person name="Chang J.H."/>
            <person name="Mukhtar M.S."/>
            <person name="Cherkis K."/>
            <person name="Roach J."/>
            <person name="Grant S.R."/>
            <person name="Jones C.D."/>
            <person name="Dangl J.L."/>
        </authorList>
    </citation>
    <scope>NUCLEOTIDE SEQUENCE [LARGE SCALE GENOMIC DNA]</scope>
    <source>
        <strain evidence="3 4">301020</strain>
    </source>
</reference>
<dbReference type="InterPro" id="IPR000477">
    <property type="entry name" value="RT_dom"/>
</dbReference>
<comment type="similarity">
    <text evidence="1">Belongs to the bacterial reverse transcriptase family.</text>
</comment>